<reference evidence="4 5" key="1">
    <citation type="submission" date="2014-10" db="EMBL/GenBank/DDBJ databases">
        <title>Draft genome sequence of Novosphingobium subterraneum DSM 12447.</title>
        <authorList>
            <person name="Gan H.M."/>
            <person name="Gan H.Y."/>
            <person name="Savka M.A."/>
        </authorList>
    </citation>
    <scope>NUCLEOTIDE SEQUENCE [LARGE SCALE GENOMIC DNA]</scope>
    <source>
        <strain evidence="4 5">DSM 12447</strain>
    </source>
</reference>
<organism evidence="4 5">
    <name type="scientific">Novosphingobium subterraneum</name>
    <dbReference type="NCBI Taxonomy" id="48936"/>
    <lineage>
        <taxon>Bacteria</taxon>
        <taxon>Pseudomonadati</taxon>
        <taxon>Pseudomonadota</taxon>
        <taxon>Alphaproteobacteria</taxon>
        <taxon>Sphingomonadales</taxon>
        <taxon>Sphingomonadaceae</taxon>
        <taxon>Novosphingobium</taxon>
    </lineage>
</organism>
<evidence type="ECO:0000256" key="1">
    <source>
        <dbReference type="ARBA" id="ARBA00023015"/>
    </source>
</evidence>
<evidence type="ECO:0000256" key="2">
    <source>
        <dbReference type="ARBA" id="ARBA00023163"/>
    </source>
</evidence>
<dbReference type="AlphaFoldDB" id="A0A0B8ZUS5"/>
<dbReference type="GO" id="GO:0003700">
    <property type="term" value="F:DNA-binding transcription factor activity"/>
    <property type="evidence" value="ECO:0007669"/>
    <property type="project" value="InterPro"/>
</dbReference>
<dbReference type="Gene3D" id="1.10.10.60">
    <property type="entry name" value="Homeodomain-like"/>
    <property type="match status" value="1"/>
</dbReference>
<dbReference type="PATRIC" id="fig|48936.3.peg.4395"/>
<dbReference type="InterPro" id="IPR018060">
    <property type="entry name" value="HTH_AraC"/>
</dbReference>
<dbReference type="Pfam" id="PF12833">
    <property type="entry name" value="HTH_18"/>
    <property type="match status" value="1"/>
</dbReference>
<dbReference type="GO" id="GO:0043565">
    <property type="term" value="F:sequence-specific DNA binding"/>
    <property type="evidence" value="ECO:0007669"/>
    <property type="project" value="InterPro"/>
</dbReference>
<proteinExistence type="predicted"/>
<sequence length="54" mass="6323">MRLVAARLMIEETRHPMDQIALESGFIDIRRMREAFVRQYGQPPQTPRRLAKAA</sequence>
<evidence type="ECO:0000313" key="4">
    <source>
        <dbReference type="EMBL" id="KHS41996.1"/>
    </source>
</evidence>
<dbReference type="InterPro" id="IPR009057">
    <property type="entry name" value="Homeodomain-like_sf"/>
</dbReference>
<protein>
    <submittedName>
        <fullName evidence="4">AraC family transcriptional regulator</fullName>
    </submittedName>
</protein>
<dbReference type="EMBL" id="JRVC01000033">
    <property type="protein sequence ID" value="KHS41996.1"/>
    <property type="molecule type" value="Genomic_DNA"/>
</dbReference>
<keyword evidence="5" id="KW-1185">Reference proteome</keyword>
<dbReference type="RefSeq" id="WP_231735508.1">
    <property type="nucleotide sequence ID" value="NZ_JRVC01000033.1"/>
</dbReference>
<dbReference type="STRING" id="48936.NJ75_04362"/>
<evidence type="ECO:0000259" key="3">
    <source>
        <dbReference type="PROSITE" id="PS01124"/>
    </source>
</evidence>
<keyword evidence="2" id="KW-0804">Transcription</keyword>
<dbReference type="SUPFAM" id="SSF46689">
    <property type="entry name" value="Homeodomain-like"/>
    <property type="match status" value="1"/>
</dbReference>
<evidence type="ECO:0000313" key="5">
    <source>
        <dbReference type="Proteomes" id="UP000031338"/>
    </source>
</evidence>
<keyword evidence="1" id="KW-0805">Transcription regulation</keyword>
<dbReference type="PROSITE" id="PS01124">
    <property type="entry name" value="HTH_ARAC_FAMILY_2"/>
    <property type="match status" value="1"/>
</dbReference>
<feature type="domain" description="HTH araC/xylS-type" evidence="3">
    <location>
        <begin position="1"/>
        <end position="50"/>
    </location>
</feature>
<gene>
    <name evidence="4" type="ORF">NJ75_04362</name>
</gene>
<dbReference type="Proteomes" id="UP000031338">
    <property type="component" value="Unassembled WGS sequence"/>
</dbReference>
<name>A0A0B8ZUS5_9SPHN</name>
<comment type="caution">
    <text evidence="4">The sequence shown here is derived from an EMBL/GenBank/DDBJ whole genome shotgun (WGS) entry which is preliminary data.</text>
</comment>
<accession>A0A0B8ZUS5</accession>